<sequence length="728" mass="81215">MFGKRRTSQKPDESFIQNFQRQFGSIATRSYSPQTPLRDPADHAVPQDALPQDAKTESMSVDHSPVNFLSPITRQNCSCSVLGSRMCTVLHSPAGDLHTPAHDCNAPTTPGFWNRLSNFDPHQSGGASISDPTHDSRYPNPLHSINPLLSELTDSPEPFLRRHSEYTSLGLFSQGNYFQQGRSDSFLGAPFQLDSLMIAGSDSTDIASNHGPLHGPPPHDTDGIFNQQHRSPESTVLRYRVTLHAPTATFNQSREIPVTYLNRCQPYLISVTDTRPPSFCVQPARYRTYIRISFDNTAQREDPVGSWRLWRDGRGLNEARKRDGKLSAVEFVNVRNDGFREEGAAHVELQSTSFDGFCVEWTVDPHAVRVGCEMHVAFNCLSTDFSLSKGVKGATLRLCAKTELVSQGLIHQPGAPGSTEVCYCKVKVFRDHGAERKLSNDTIHLRRAIRKMEEKIAEAEFYNTKAPGKKKRVRVPLSSRASEQLLGSVDAEPSSSRASRRAHGFSNGEDLYQELFDLRKVFSSSQPTSVLSLRGNEQDDPDQFPVELSSGTSSPRPPARSATQSELPSEMNTDNEWMDMLQDQGDSEAYSAYQSPVPAVRWSMQTPANDPGGTLENVPFRSRASNHTKAIACFYVLCRVDGQTDEYYRALYLMERTVSNLKSQLSKVRDTSPERINRILRVNQSGLRIMIDDTVVGEIPEGQDMIAEFRPGDGSSFPVHDFEVALFF</sequence>
<organism evidence="1 2">
    <name type="scientific">Aspergillus melleus</name>
    <dbReference type="NCBI Taxonomy" id="138277"/>
    <lineage>
        <taxon>Eukaryota</taxon>
        <taxon>Fungi</taxon>
        <taxon>Dikarya</taxon>
        <taxon>Ascomycota</taxon>
        <taxon>Pezizomycotina</taxon>
        <taxon>Eurotiomycetes</taxon>
        <taxon>Eurotiomycetidae</taxon>
        <taxon>Eurotiales</taxon>
        <taxon>Aspergillaceae</taxon>
        <taxon>Aspergillus</taxon>
        <taxon>Aspergillus subgen. Circumdati</taxon>
    </lineage>
</organism>
<reference evidence="1 2" key="1">
    <citation type="journal article" date="2023" name="ACS Omega">
        <title>Identification of the Neoaspergillic Acid Biosynthesis Gene Cluster by Establishing an In Vitro CRISPR-Ribonucleoprotein Genetic System in Aspergillus melleus.</title>
        <authorList>
            <person name="Yuan B."/>
            <person name="Grau M.F."/>
            <person name="Murata R.M."/>
            <person name="Torok T."/>
            <person name="Venkateswaran K."/>
            <person name="Stajich J.E."/>
            <person name="Wang C.C.C."/>
        </authorList>
    </citation>
    <scope>NUCLEOTIDE SEQUENCE [LARGE SCALE GENOMIC DNA]</scope>
    <source>
        <strain evidence="1 2">IMV 1140</strain>
    </source>
</reference>
<proteinExistence type="predicted"/>
<accession>A0ACC3B0N6</accession>
<dbReference type="Proteomes" id="UP001177260">
    <property type="component" value="Unassembled WGS sequence"/>
</dbReference>
<evidence type="ECO:0000313" key="1">
    <source>
        <dbReference type="EMBL" id="KAK1143778.1"/>
    </source>
</evidence>
<name>A0ACC3B0N6_9EURO</name>
<gene>
    <name evidence="1" type="ORF">N8T08_006179</name>
</gene>
<keyword evidence="2" id="KW-1185">Reference proteome</keyword>
<comment type="caution">
    <text evidence="1">The sequence shown here is derived from an EMBL/GenBank/DDBJ whole genome shotgun (WGS) entry which is preliminary data.</text>
</comment>
<evidence type="ECO:0000313" key="2">
    <source>
        <dbReference type="Proteomes" id="UP001177260"/>
    </source>
</evidence>
<protein>
    <submittedName>
        <fullName evidence="1">Uncharacterized protein</fullName>
    </submittedName>
</protein>
<dbReference type="EMBL" id="JAOPJF010000037">
    <property type="protein sequence ID" value="KAK1143778.1"/>
    <property type="molecule type" value="Genomic_DNA"/>
</dbReference>